<evidence type="ECO:0000256" key="1">
    <source>
        <dbReference type="ARBA" id="ARBA00004141"/>
    </source>
</evidence>
<feature type="transmembrane region" description="Helical" evidence="6">
    <location>
        <begin position="130"/>
        <end position="149"/>
    </location>
</feature>
<dbReference type="PANTHER" id="PTHR32322">
    <property type="entry name" value="INNER MEMBRANE TRANSPORTER"/>
    <property type="match status" value="1"/>
</dbReference>
<dbReference type="InterPro" id="IPR037185">
    <property type="entry name" value="EmrE-like"/>
</dbReference>
<evidence type="ECO:0000256" key="3">
    <source>
        <dbReference type="ARBA" id="ARBA00022692"/>
    </source>
</evidence>
<accession>A0A5S9PS78</accession>
<feature type="transmembrane region" description="Helical" evidence="6">
    <location>
        <begin position="100"/>
        <end position="121"/>
    </location>
</feature>
<feature type="transmembrane region" description="Helical" evidence="6">
    <location>
        <begin position="244"/>
        <end position="269"/>
    </location>
</feature>
<name>A0A5S9PS78_9GAMM</name>
<keyword evidence="3 6" id="KW-0812">Transmembrane</keyword>
<organism evidence="8 9">
    <name type="scientific">BD1-7 clade bacterium</name>
    <dbReference type="NCBI Taxonomy" id="2029982"/>
    <lineage>
        <taxon>Bacteria</taxon>
        <taxon>Pseudomonadati</taxon>
        <taxon>Pseudomonadota</taxon>
        <taxon>Gammaproteobacteria</taxon>
        <taxon>Cellvibrionales</taxon>
        <taxon>Spongiibacteraceae</taxon>
        <taxon>BD1-7 clade</taxon>
    </lineage>
</organism>
<feature type="domain" description="EamA" evidence="7">
    <location>
        <begin position="156"/>
        <end position="290"/>
    </location>
</feature>
<dbReference type="SUPFAM" id="SSF103481">
    <property type="entry name" value="Multidrug resistance efflux transporter EmrE"/>
    <property type="match status" value="2"/>
</dbReference>
<dbReference type="AlphaFoldDB" id="A0A5S9PS78"/>
<feature type="transmembrane region" description="Helical" evidence="6">
    <location>
        <begin position="74"/>
        <end position="94"/>
    </location>
</feature>
<reference evidence="8 9" key="1">
    <citation type="submission" date="2019-11" db="EMBL/GenBank/DDBJ databases">
        <authorList>
            <person name="Holert J."/>
        </authorList>
    </citation>
    <scope>NUCLEOTIDE SEQUENCE [LARGE SCALE GENOMIC DNA]</scope>
    <source>
        <strain evidence="8">SB11_3</strain>
    </source>
</reference>
<gene>
    <name evidence="8" type="primary">yijE</name>
    <name evidence="8" type="ORF">OPDIPICF_01152</name>
</gene>
<evidence type="ECO:0000256" key="5">
    <source>
        <dbReference type="ARBA" id="ARBA00023136"/>
    </source>
</evidence>
<feature type="transmembrane region" description="Helical" evidence="6">
    <location>
        <begin position="39"/>
        <end position="62"/>
    </location>
</feature>
<keyword evidence="5 6" id="KW-0472">Membrane</keyword>
<feature type="domain" description="EamA" evidence="7">
    <location>
        <begin position="13"/>
        <end position="144"/>
    </location>
</feature>
<dbReference type="InterPro" id="IPR050638">
    <property type="entry name" value="AA-Vitamin_Transporters"/>
</dbReference>
<feature type="transmembrane region" description="Helical" evidence="6">
    <location>
        <begin position="188"/>
        <end position="207"/>
    </location>
</feature>
<evidence type="ECO:0000256" key="2">
    <source>
        <dbReference type="ARBA" id="ARBA00007362"/>
    </source>
</evidence>
<dbReference type="GO" id="GO:0016020">
    <property type="term" value="C:membrane"/>
    <property type="evidence" value="ECO:0007669"/>
    <property type="project" value="UniProtKB-SubCell"/>
</dbReference>
<sequence length="297" mass="32133">MDFSKFSKLSKHSGLIFGLLAAFFWGTHSVIVRYLTSDLGGLQIAVARLFIAAAVLYAILRITGASASIKYKDWNFRLTVFATVTNYACFHIGLEYTSASNAMVLENIAPFFVLAFLYFFAGSTIRKTDIIATCLVVGGVFLTVYHDFIGGTQSFFGDMLEIAAGFTWAIFIIGSSRAMHNSNSTAERINFLMGVFLVSGVILTPFSVFDATMPTMNDAIFLVLTGVFPTALAYYLWYESAAKLSTLAAALISALSVVFTFFNAAIFLGTTVTPIAVLGAGLIVVAIAMNTLAKRDD</sequence>
<keyword evidence="9" id="KW-1185">Reference proteome</keyword>
<feature type="transmembrane region" description="Helical" evidence="6">
    <location>
        <begin position="275"/>
        <end position="293"/>
    </location>
</feature>
<dbReference type="PANTHER" id="PTHR32322:SF2">
    <property type="entry name" value="EAMA DOMAIN-CONTAINING PROTEIN"/>
    <property type="match status" value="1"/>
</dbReference>
<dbReference type="Pfam" id="PF00892">
    <property type="entry name" value="EamA"/>
    <property type="match status" value="2"/>
</dbReference>
<dbReference type="EMBL" id="CACSIO010000012">
    <property type="protein sequence ID" value="CAA0107180.1"/>
    <property type="molecule type" value="Genomic_DNA"/>
</dbReference>
<protein>
    <submittedName>
        <fullName evidence="8">Putative cystine transporter YijE</fullName>
    </submittedName>
</protein>
<evidence type="ECO:0000313" key="8">
    <source>
        <dbReference type="EMBL" id="CAA0107180.1"/>
    </source>
</evidence>
<keyword evidence="4 6" id="KW-1133">Transmembrane helix</keyword>
<dbReference type="InterPro" id="IPR000620">
    <property type="entry name" value="EamA_dom"/>
</dbReference>
<dbReference type="Proteomes" id="UP000441399">
    <property type="component" value="Unassembled WGS sequence"/>
</dbReference>
<comment type="similarity">
    <text evidence="2">Belongs to the EamA transporter family.</text>
</comment>
<comment type="subcellular location">
    <subcellularLocation>
        <location evidence="1">Membrane</location>
        <topology evidence="1">Multi-pass membrane protein</topology>
    </subcellularLocation>
</comment>
<evidence type="ECO:0000256" key="6">
    <source>
        <dbReference type="SAM" id="Phobius"/>
    </source>
</evidence>
<evidence type="ECO:0000259" key="7">
    <source>
        <dbReference type="Pfam" id="PF00892"/>
    </source>
</evidence>
<proteinExistence type="inferred from homology"/>
<evidence type="ECO:0000313" key="9">
    <source>
        <dbReference type="Proteomes" id="UP000441399"/>
    </source>
</evidence>
<feature type="transmembrane region" description="Helical" evidence="6">
    <location>
        <begin position="219"/>
        <end position="237"/>
    </location>
</feature>
<feature type="transmembrane region" description="Helical" evidence="6">
    <location>
        <begin position="155"/>
        <end position="176"/>
    </location>
</feature>
<evidence type="ECO:0000256" key="4">
    <source>
        <dbReference type="ARBA" id="ARBA00022989"/>
    </source>
</evidence>